<protein>
    <submittedName>
        <fullName evidence="8">Zinc finger CCCH domain-containing protein 59 isoform X1</fullName>
    </submittedName>
</protein>
<dbReference type="Proteomes" id="UP000623129">
    <property type="component" value="Unassembled WGS sequence"/>
</dbReference>
<dbReference type="GO" id="GO:0008270">
    <property type="term" value="F:zinc ion binding"/>
    <property type="evidence" value="ECO:0007669"/>
    <property type="project" value="UniProtKB-KW"/>
</dbReference>
<dbReference type="OrthoDB" id="444325at2759"/>
<gene>
    <name evidence="8" type="ORF">FCM35_KLT00228</name>
</gene>
<evidence type="ECO:0000313" key="8">
    <source>
        <dbReference type="EMBL" id="KAF3341590.1"/>
    </source>
</evidence>
<keyword evidence="4" id="KW-0238">DNA-binding</keyword>
<accession>A0A833RA64</accession>
<dbReference type="InterPro" id="IPR036265">
    <property type="entry name" value="HIT-like_sf"/>
</dbReference>
<dbReference type="GO" id="GO:0071014">
    <property type="term" value="C:post-mRNA release spliceosomal complex"/>
    <property type="evidence" value="ECO:0007669"/>
    <property type="project" value="TreeGrafter"/>
</dbReference>
<feature type="zinc finger region" description="C3H1-type" evidence="5">
    <location>
        <begin position="345"/>
        <end position="372"/>
    </location>
</feature>
<dbReference type="PROSITE" id="PS50103">
    <property type="entry name" value="ZF_C3H1"/>
    <property type="match status" value="2"/>
</dbReference>
<reference evidence="8" key="1">
    <citation type="submission" date="2020-01" db="EMBL/GenBank/DDBJ databases">
        <title>Genome sequence of Kobresia littledalei, the first chromosome-level genome in the family Cyperaceae.</title>
        <authorList>
            <person name="Qu G."/>
        </authorList>
    </citation>
    <scope>NUCLEOTIDE SEQUENCE</scope>
    <source>
        <strain evidence="8">C.B.Clarke</strain>
        <tissue evidence="8">Leaf</tissue>
    </source>
</reference>
<keyword evidence="9" id="KW-1185">Reference proteome</keyword>
<keyword evidence="2 5" id="KW-0863">Zinc-finger</keyword>
<evidence type="ECO:0000256" key="1">
    <source>
        <dbReference type="ARBA" id="ARBA00022723"/>
    </source>
</evidence>
<feature type="region of interest" description="Disordered" evidence="6">
    <location>
        <begin position="273"/>
        <end position="292"/>
    </location>
</feature>
<feature type="compositionally biased region" description="Low complexity" evidence="6">
    <location>
        <begin position="281"/>
        <end position="292"/>
    </location>
</feature>
<keyword evidence="3 5" id="KW-0862">Zinc</keyword>
<organism evidence="8 9">
    <name type="scientific">Carex littledalei</name>
    <dbReference type="NCBI Taxonomy" id="544730"/>
    <lineage>
        <taxon>Eukaryota</taxon>
        <taxon>Viridiplantae</taxon>
        <taxon>Streptophyta</taxon>
        <taxon>Embryophyta</taxon>
        <taxon>Tracheophyta</taxon>
        <taxon>Spermatophyta</taxon>
        <taxon>Magnoliopsida</taxon>
        <taxon>Liliopsida</taxon>
        <taxon>Poales</taxon>
        <taxon>Cyperaceae</taxon>
        <taxon>Cyperoideae</taxon>
        <taxon>Cariceae</taxon>
        <taxon>Carex</taxon>
        <taxon>Carex subgen. Euthyceras</taxon>
    </lineage>
</organism>
<evidence type="ECO:0000256" key="6">
    <source>
        <dbReference type="SAM" id="MobiDB-lite"/>
    </source>
</evidence>
<dbReference type="AlphaFoldDB" id="A0A833RA64"/>
<proteinExistence type="predicted"/>
<dbReference type="InterPro" id="IPR006768">
    <property type="entry name" value="Cwf19-like_C_dom-1"/>
</dbReference>
<dbReference type="GO" id="GO:0061632">
    <property type="term" value="F:RNA lariat debranching enzyme activator activity"/>
    <property type="evidence" value="ECO:0007669"/>
    <property type="project" value="TreeGrafter"/>
</dbReference>
<dbReference type="CDD" id="cd07380">
    <property type="entry name" value="MPP_CWF19_N"/>
    <property type="match status" value="1"/>
</dbReference>
<dbReference type="SMART" id="SM00356">
    <property type="entry name" value="ZnF_C3H1"/>
    <property type="match status" value="2"/>
</dbReference>
<evidence type="ECO:0000259" key="7">
    <source>
        <dbReference type="PROSITE" id="PS50103"/>
    </source>
</evidence>
<dbReference type="SUPFAM" id="SSF90229">
    <property type="entry name" value="CCCH zinc finger"/>
    <property type="match status" value="2"/>
</dbReference>
<dbReference type="SUPFAM" id="SSF54197">
    <property type="entry name" value="HIT-like"/>
    <property type="match status" value="1"/>
</dbReference>
<comment type="caution">
    <text evidence="8">The sequence shown here is derived from an EMBL/GenBank/DDBJ whole genome shotgun (WGS) entry which is preliminary data.</text>
</comment>
<dbReference type="EMBL" id="SWLB01000001">
    <property type="protein sequence ID" value="KAF3341590.1"/>
    <property type="molecule type" value="Genomic_DNA"/>
</dbReference>
<sequence length="611" mass="67465">MSNPPPPPRILLAGDPKGRLHLLFKRVTSVNQSTGPFDALFCVGQFFSDESEEEVSDYVQGRASVPIPTYFTGAYGGGAVASKVLSEAQALRGFHPQGIQICPNLYWLRGSAKFNIAGLSVVYLSGKGTNGEANYTVDDVDALRALADEPDVVDLFLTNEWPSGVANGADLSHAPPQVTDPSGCDPLLAQLVAEIKPRYHIAGTKNVFYAREPYMNDGAVHVTRFIGLGTVGNKDKQRFIHAISPTPASTMSAAEIGAKPPNTTRSPYQNINMAPNDAKGSSNSKHNNNNSSIAIGHETQYWRYDAPPNKRQKQRLLCFKFTSSGSCPQGDKCNFTHDPEAMEHYTRNVCFDFLNKGKCERGTNCKFRHSLSESDDDSANTRPATARRTESSCWFCLSSPDVESDLIISLGENYYCALAKGPLVESHVLLVPIEHSPNTLIMTSEAEKELEKYKNALSVYFEKQEKIVVYFEYAFQNNRHANLQVVPIPTSKAPHIEKIFNLASNRLGFTFSSIVCTEGESEGDSTTNGIGRKELRSKFDGKSSLFYVELPGKKILVHSVDDNEKFPVQFGREVLAGLLGMPDRADWRKCKLSKEEEMEMVNVLKPAFSQF</sequence>
<dbReference type="GO" id="GO:0003677">
    <property type="term" value="F:DNA binding"/>
    <property type="evidence" value="ECO:0007669"/>
    <property type="project" value="UniProtKB-KW"/>
</dbReference>
<feature type="domain" description="C3H1-type" evidence="7">
    <location>
        <begin position="312"/>
        <end position="340"/>
    </location>
</feature>
<keyword evidence="1 5" id="KW-0479">Metal-binding</keyword>
<evidence type="ECO:0000256" key="2">
    <source>
        <dbReference type="ARBA" id="ARBA00022771"/>
    </source>
</evidence>
<dbReference type="Gene3D" id="3.30.428.10">
    <property type="entry name" value="HIT-like"/>
    <property type="match status" value="1"/>
</dbReference>
<feature type="domain" description="C3H1-type" evidence="7">
    <location>
        <begin position="345"/>
        <end position="372"/>
    </location>
</feature>
<dbReference type="Pfam" id="PF04676">
    <property type="entry name" value="CwfJ_C_2"/>
    <property type="match status" value="1"/>
</dbReference>
<dbReference type="Pfam" id="PF04677">
    <property type="entry name" value="CwfJ_C_1"/>
    <property type="match status" value="1"/>
</dbReference>
<evidence type="ECO:0000256" key="3">
    <source>
        <dbReference type="ARBA" id="ARBA00022833"/>
    </source>
</evidence>
<dbReference type="InterPro" id="IPR036855">
    <property type="entry name" value="Znf_CCCH_sf"/>
</dbReference>
<dbReference type="Gene3D" id="4.10.1000.10">
    <property type="entry name" value="Zinc finger, CCCH-type"/>
    <property type="match status" value="1"/>
</dbReference>
<evidence type="ECO:0000313" key="9">
    <source>
        <dbReference type="Proteomes" id="UP000623129"/>
    </source>
</evidence>
<dbReference type="InterPro" id="IPR040194">
    <property type="entry name" value="Cwf19-like"/>
</dbReference>
<name>A0A833RA64_9POAL</name>
<dbReference type="PANTHER" id="PTHR12072:SF4">
    <property type="entry name" value="CWF19-LIKE PROTEIN 1"/>
    <property type="match status" value="1"/>
</dbReference>
<dbReference type="InterPro" id="IPR006767">
    <property type="entry name" value="Cwf19-like_C_dom-2"/>
</dbReference>
<evidence type="ECO:0000256" key="4">
    <source>
        <dbReference type="ARBA" id="ARBA00023125"/>
    </source>
</evidence>
<dbReference type="GO" id="GO:0000398">
    <property type="term" value="P:mRNA splicing, via spliceosome"/>
    <property type="evidence" value="ECO:0007669"/>
    <property type="project" value="TreeGrafter"/>
</dbReference>
<dbReference type="InterPro" id="IPR000571">
    <property type="entry name" value="Znf_CCCH"/>
</dbReference>
<dbReference type="PANTHER" id="PTHR12072">
    <property type="entry name" value="CWF19, CELL CYCLE CONTROL PROTEIN"/>
    <property type="match status" value="1"/>
</dbReference>
<feature type="zinc finger region" description="C3H1-type" evidence="5">
    <location>
        <begin position="312"/>
        <end position="340"/>
    </location>
</feature>
<evidence type="ECO:0000256" key="5">
    <source>
        <dbReference type="PROSITE-ProRule" id="PRU00723"/>
    </source>
</evidence>